<dbReference type="Proteomes" id="UP000886998">
    <property type="component" value="Unassembled WGS sequence"/>
</dbReference>
<comment type="caution">
    <text evidence="1">The sequence shown here is derived from an EMBL/GenBank/DDBJ whole genome shotgun (WGS) entry which is preliminary data.</text>
</comment>
<dbReference type="OrthoDB" id="6426973at2759"/>
<keyword evidence="2" id="KW-1185">Reference proteome</keyword>
<name>A0A8X6YH39_9ARAC</name>
<accession>A0A8X6YH39</accession>
<dbReference type="EMBL" id="BMAV01019680">
    <property type="protein sequence ID" value="GFY72806.1"/>
    <property type="molecule type" value="Genomic_DNA"/>
</dbReference>
<evidence type="ECO:0000313" key="1">
    <source>
        <dbReference type="EMBL" id="GFY72806.1"/>
    </source>
</evidence>
<gene>
    <name evidence="1" type="primary">NCL1_25785</name>
    <name evidence="1" type="ORF">TNIN_202501</name>
</gene>
<evidence type="ECO:0000313" key="2">
    <source>
        <dbReference type="Proteomes" id="UP000886998"/>
    </source>
</evidence>
<proteinExistence type="predicted"/>
<reference evidence="1" key="1">
    <citation type="submission" date="2020-08" db="EMBL/GenBank/DDBJ databases">
        <title>Multicomponent nature underlies the extraordinary mechanical properties of spider dragline silk.</title>
        <authorList>
            <person name="Kono N."/>
            <person name="Nakamura H."/>
            <person name="Mori M."/>
            <person name="Yoshida Y."/>
            <person name="Ohtoshi R."/>
            <person name="Malay A.D."/>
            <person name="Moran D.A.P."/>
            <person name="Tomita M."/>
            <person name="Numata K."/>
            <person name="Arakawa K."/>
        </authorList>
    </citation>
    <scope>NUCLEOTIDE SEQUENCE</scope>
</reference>
<organism evidence="1 2">
    <name type="scientific">Trichonephila inaurata madagascariensis</name>
    <dbReference type="NCBI Taxonomy" id="2747483"/>
    <lineage>
        <taxon>Eukaryota</taxon>
        <taxon>Metazoa</taxon>
        <taxon>Ecdysozoa</taxon>
        <taxon>Arthropoda</taxon>
        <taxon>Chelicerata</taxon>
        <taxon>Arachnida</taxon>
        <taxon>Araneae</taxon>
        <taxon>Araneomorphae</taxon>
        <taxon>Entelegynae</taxon>
        <taxon>Araneoidea</taxon>
        <taxon>Nephilidae</taxon>
        <taxon>Trichonephila</taxon>
        <taxon>Trichonephila inaurata</taxon>
    </lineage>
</organism>
<dbReference type="AlphaFoldDB" id="A0A8X6YH39"/>
<sequence>MTAQRYVHDNLQPHVLPLMSGLPGTFFQQGCHKTASATLSPHFLSCSIPRFVLLQAYLESFGTTSWTTFKFFRTRGVFVATVERDVSGHHTELI</sequence>
<protein>
    <submittedName>
        <fullName evidence="1">Uncharacterized protein</fullName>
    </submittedName>
</protein>